<protein>
    <submittedName>
        <fullName evidence="1">Uncharacterized protein</fullName>
    </submittedName>
</protein>
<accession>A0A518G0K5</accession>
<sequence>MPLLPPILVNIPAGINVNHISRPADLSPPCGMFCFSLAGIALVGKDDPMPSLRTLLVPIWNLMRLKGRGMGGKCRWYPGIPRTKSG</sequence>
<name>A0A518G0K5_9BACT</name>
<reference evidence="1 2" key="1">
    <citation type="submission" date="2019-02" db="EMBL/GenBank/DDBJ databases">
        <title>Deep-cultivation of Planctomycetes and their phenomic and genomic characterization uncovers novel biology.</title>
        <authorList>
            <person name="Wiegand S."/>
            <person name="Jogler M."/>
            <person name="Boedeker C."/>
            <person name="Pinto D."/>
            <person name="Vollmers J."/>
            <person name="Rivas-Marin E."/>
            <person name="Kohn T."/>
            <person name="Peeters S.H."/>
            <person name="Heuer A."/>
            <person name="Rast P."/>
            <person name="Oberbeckmann S."/>
            <person name="Bunk B."/>
            <person name="Jeske O."/>
            <person name="Meyerdierks A."/>
            <person name="Storesund J.E."/>
            <person name="Kallscheuer N."/>
            <person name="Luecker S."/>
            <person name="Lage O.M."/>
            <person name="Pohl T."/>
            <person name="Merkel B.J."/>
            <person name="Hornburger P."/>
            <person name="Mueller R.-W."/>
            <person name="Bruemmer F."/>
            <person name="Labrenz M."/>
            <person name="Spormann A.M."/>
            <person name="Op den Camp H."/>
            <person name="Overmann J."/>
            <person name="Amann R."/>
            <person name="Jetten M.S.M."/>
            <person name="Mascher T."/>
            <person name="Medema M.H."/>
            <person name="Devos D.P."/>
            <person name="Kaster A.-K."/>
            <person name="Ovreas L."/>
            <person name="Rohde M."/>
            <person name="Galperin M.Y."/>
            <person name="Jogler C."/>
        </authorList>
    </citation>
    <scope>NUCLEOTIDE SEQUENCE [LARGE SCALE GENOMIC DNA]</scope>
    <source>
        <strain evidence="1 2">Q31a</strain>
    </source>
</reference>
<evidence type="ECO:0000313" key="2">
    <source>
        <dbReference type="Proteomes" id="UP000318017"/>
    </source>
</evidence>
<organism evidence="1 2">
    <name type="scientific">Aureliella helgolandensis</name>
    <dbReference type="NCBI Taxonomy" id="2527968"/>
    <lineage>
        <taxon>Bacteria</taxon>
        <taxon>Pseudomonadati</taxon>
        <taxon>Planctomycetota</taxon>
        <taxon>Planctomycetia</taxon>
        <taxon>Pirellulales</taxon>
        <taxon>Pirellulaceae</taxon>
        <taxon>Aureliella</taxon>
    </lineage>
</organism>
<dbReference type="Proteomes" id="UP000318017">
    <property type="component" value="Chromosome"/>
</dbReference>
<dbReference type="KEGG" id="ahel:Q31a_04180"/>
<evidence type="ECO:0000313" key="1">
    <source>
        <dbReference type="EMBL" id="QDV22135.1"/>
    </source>
</evidence>
<keyword evidence="2" id="KW-1185">Reference proteome</keyword>
<gene>
    <name evidence="1" type="ORF">Q31a_04180</name>
</gene>
<dbReference type="AlphaFoldDB" id="A0A518G0K5"/>
<proteinExistence type="predicted"/>
<dbReference type="EMBL" id="CP036298">
    <property type="protein sequence ID" value="QDV22135.1"/>
    <property type="molecule type" value="Genomic_DNA"/>
</dbReference>